<proteinExistence type="predicted"/>
<organism evidence="1">
    <name type="scientific">Prevotella sp. GTC17262</name>
    <dbReference type="NCBI Taxonomy" id="3236797"/>
    <lineage>
        <taxon>Bacteria</taxon>
        <taxon>Pseudomonadati</taxon>
        <taxon>Bacteroidota</taxon>
        <taxon>Bacteroidia</taxon>
        <taxon>Bacteroidales</taxon>
        <taxon>Prevotellaceae</taxon>
        <taxon>Prevotella</taxon>
    </lineage>
</organism>
<dbReference type="AlphaFoldDB" id="A0AB33JKJ8"/>
<dbReference type="EMBL" id="AP035789">
    <property type="protein sequence ID" value="BFO82284.1"/>
    <property type="molecule type" value="Genomic_DNA"/>
</dbReference>
<gene>
    <name evidence="1" type="ORF">GTC17262_24750</name>
</gene>
<accession>A0AB33JKJ8</accession>
<reference evidence="1" key="1">
    <citation type="submission" date="2024-07" db="EMBL/GenBank/DDBJ databases">
        <title>Complete genome sequence of Prevotella sp. YM-2024 GTC17262.</title>
        <authorList>
            <person name="Hayashi M."/>
            <person name="Muto Y."/>
            <person name="Tanaka K."/>
            <person name="Niwa H."/>
        </authorList>
    </citation>
    <scope>NUCLEOTIDE SEQUENCE</scope>
    <source>
        <strain evidence="1">GTC17262</strain>
    </source>
</reference>
<evidence type="ECO:0008006" key="2">
    <source>
        <dbReference type="Google" id="ProtNLM"/>
    </source>
</evidence>
<evidence type="ECO:0000313" key="1">
    <source>
        <dbReference type="EMBL" id="BFO82284.1"/>
    </source>
</evidence>
<protein>
    <recommendedName>
        <fullName evidence="2">Lipoprotein</fullName>
    </recommendedName>
</protein>
<sequence>MIRTKGLSVMLLILELLLGLVEFLCLSGCGNDREEYEYIYYPEGTSWKEIVTDPFRPFFYQIYLYTVREDTIIKGDEYRKVYVNGKKNAVFYLHEQGKQIFYYDKSIPKPLLVYDFEWKIGKPVSAFLVDDRSFHIIDTIRQISREKLSLHQEYKYIDTPLGRYVNSIGFVDQSLFPYSMSKAREGFIIKTIYFERGENEMFSNHNYDYLWQ</sequence>
<name>A0AB33JKJ8_9BACT</name>